<sequence>IPFEMMYGRAPVLPFDYQGDNVTIQYDDEHVKKLNQFLTKLNE</sequence>
<organism evidence="1 2">
    <name type="scientific">Rotaria sordida</name>
    <dbReference type="NCBI Taxonomy" id="392033"/>
    <lineage>
        <taxon>Eukaryota</taxon>
        <taxon>Metazoa</taxon>
        <taxon>Spiralia</taxon>
        <taxon>Gnathifera</taxon>
        <taxon>Rotifera</taxon>
        <taxon>Eurotatoria</taxon>
        <taxon>Bdelloidea</taxon>
        <taxon>Philodinida</taxon>
        <taxon>Philodinidae</taxon>
        <taxon>Rotaria</taxon>
    </lineage>
</organism>
<accession>A0A820J2I4</accession>
<feature type="non-terminal residue" evidence="1">
    <location>
        <position position="1"/>
    </location>
</feature>
<evidence type="ECO:0000313" key="2">
    <source>
        <dbReference type="Proteomes" id="UP000663836"/>
    </source>
</evidence>
<dbReference type="AlphaFoldDB" id="A0A820J2I4"/>
<protein>
    <submittedName>
        <fullName evidence="1">Uncharacterized protein</fullName>
    </submittedName>
</protein>
<evidence type="ECO:0000313" key="1">
    <source>
        <dbReference type="EMBL" id="CAF4318414.1"/>
    </source>
</evidence>
<reference evidence="1" key="1">
    <citation type="submission" date="2021-02" db="EMBL/GenBank/DDBJ databases">
        <authorList>
            <person name="Nowell W R."/>
        </authorList>
    </citation>
    <scope>NUCLEOTIDE SEQUENCE</scope>
</reference>
<comment type="caution">
    <text evidence="1">The sequence shown here is derived from an EMBL/GenBank/DDBJ whole genome shotgun (WGS) entry which is preliminary data.</text>
</comment>
<proteinExistence type="predicted"/>
<gene>
    <name evidence="1" type="ORF">JBS370_LOCUS40939</name>
</gene>
<dbReference type="EMBL" id="CAJOBD010040851">
    <property type="protein sequence ID" value="CAF4318414.1"/>
    <property type="molecule type" value="Genomic_DNA"/>
</dbReference>
<name>A0A820J2I4_9BILA</name>
<dbReference type="Proteomes" id="UP000663836">
    <property type="component" value="Unassembled WGS sequence"/>
</dbReference>